<dbReference type="InterPro" id="IPR023296">
    <property type="entry name" value="Glyco_hydro_beta-prop_sf"/>
</dbReference>
<organism evidence="7 8">
    <name type="scientific">Arthrobacter terricola</name>
    <dbReference type="NCBI Taxonomy" id="2547396"/>
    <lineage>
        <taxon>Bacteria</taxon>
        <taxon>Bacillati</taxon>
        <taxon>Actinomycetota</taxon>
        <taxon>Actinomycetes</taxon>
        <taxon>Micrococcales</taxon>
        <taxon>Micrococcaceae</taxon>
        <taxon>Arthrobacter</taxon>
    </lineage>
</organism>
<feature type="domain" description="Glycosyl hydrolase family 32 C-terminal" evidence="6">
    <location>
        <begin position="377"/>
        <end position="494"/>
    </location>
</feature>
<dbReference type="Gene3D" id="2.115.10.20">
    <property type="entry name" value="Glycosyl hydrolase domain, family 43"/>
    <property type="match status" value="1"/>
</dbReference>
<dbReference type="SMART" id="SM00640">
    <property type="entry name" value="Glyco_32"/>
    <property type="match status" value="1"/>
</dbReference>
<dbReference type="AlphaFoldDB" id="A0A4R5K9D2"/>
<keyword evidence="2 4" id="KW-0378">Hydrolase</keyword>
<evidence type="ECO:0000259" key="6">
    <source>
        <dbReference type="Pfam" id="PF08244"/>
    </source>
</evidence>
<dbReference type="Pfam" id="PF08244">
    <property type="entry name" value="Glyco_hydro_32C"/>
    <property type="match status" value="1"/>
</dbReference>
<evidence type="ECO:0000259" key="5">
    <source>
        <dbReference type="Pfam" id="PF00251"/>
    </source>
</evidence>
<evidence type="ECO:0000256" key="4">
    <source>
        <dbReference type="RuleBase" id="RU362110"/>
    </source>
</evidence>
<dbReference type="PANTHER" id="PTHR42800">
    <property type="entry name" value="EXOINULINASE INUD (AFU_ORTHOLOGUE AFUA_5G00480)"/>
    <property type="match status" value="1"/>
</dbReference>
<reference evidence="7 8" key="1">
    <citation type="submission" date="2019-03" db="EMBL/GenBank/DDBJ databases">
        <title>Whole genome sequence of Arthrobacter sp JH1-1.</title>
        <authorList>
            <person name="Trinh H.N."/>
        </authorList>
    </citation>
    <scope>NUCLEOTIDE SEQUENCE [LARGE SCALE GENOMIC DNA]</scope>
    <source>
        <strain evidence="7 8">JH1-1</strain>
    </source>
</reference>
<proteinExistence type="inferred from homology"/>
<dbReference type="InterPro" id="IPR013320">
    <property type="entry name" value="ConA-like_dom_sf"/>
</dbReference>
<sequence length="523" mass="57067">MNQPPSSFAAEAYRPRIHYTAADTWINDPNGLVHIDGIYHLFFQNNPFGKDWGNMSWGHAVSRDLIHWQDRPIAIPCDQDEQVYSGSAVLDKANTSGLGSPGSSPLVAVYTSAYSQASARHGIQAQSLAFSLDGGETWTKYDGNPVLDRSSPHFRDPKVFRYKGPSGEYWVMAAVEAIDRKVVLYRSDNLKDWTYLSEFTSTSPVVTMWECPDLFPLPVDGDPANTKWVLIVSLNREPGEGGSAVIFFVGDFDGLVFTPDGGPGTANPDQPEWEWLDHGRDYYATVSYNDAPDGRRILIGWMNNSDYSGSVPTTPWRGAMALPREVTLHSHGSRFTLRQRVVEGLEPAGATQTHGLRDVPDGLHPLNLSVGEDPVLIEAVFDAGSSAEFGLVLRQGGREETRVVYDTVREQLVVDRRSSGHGSFGQSFPSKETAPVQLIGGRLALQLYVDVASIEAFAQGGLVTVTEQIFASPSSTGLSLYSANGTAQLISLKFTPLKEAPIARVESAIQGRSASPRTASEDD</sequence>
<protein>
    <submittedName>
        <fullName evidence="7">Glycoside hydrolase family 32 protein</fullName>
    </submittedName>
</protein>
<accession>A0A4R5K9D2</accession>
<evidence type="ECO:0000256" key="3">
    <source>
        <dbReference type="ARBA" id="ARBA00023295"/>
    </source>
</evidence>
<dbReference type="PANTHER" id="PTHR42800:SF1">
    <property type="entry name" value="EXOINULINASE INUD (AFU_ORTHOLOGUE AFUA_5G00480)"/>
    <property type="match status" value="1"/>
</dbReference>
<dbReference type="GO" id="GO:0005987">
    <property type="term" value="P:sucrose catabolic process"/>
    <property type="evidence" value="ECO:0007669"/>
    <property type="project" value="TreeGrafter"/>
</dbReference>
<dbReference type="GO" id="GO:0004575">
    <property type="term" value="F:sucrose alpha-glucosidase activity"/>
    <property type="evidence" value="ECO:0007669"/>
    <property type="project" value="TreeGrafter"/>
</dbReference>
<comment type="caution">
    <text evidence="7">The sequence shown here is derived from an EMBL/GenBank/DDBJ whole genome shotgun (WGS) entry which is preliminary data.</text>
</comment>
<dbReference type="CDD" id="cd18622">
    <property type="entry name" value="GH32_Inu-like"/>
    <property type="match status" value="1"/>
</dbReference>
<dbReference type="SUPFAM" id="SSF49899">
    <property type="entry name" value="Concanavalin A-like lectins/glucanases"/>
    <property type="match status" value="1"/>
</dbReference>
<evidence type="ECO:0000256" key="1">
    <source>
        <dbReference type="ARBA" id="ARBA00009902"/>
    </source>
</evidence>
<evidence type="ECO:0000256" key="2">
    <source>
        <dbReference type="ARBA" id="ARBA00022801"/>
    </source>
</evidence>
<gene>
    <name evidence="7" type="ORF">E1809_21545</name>
</gene>
<dbReference type="SUPFAM" id="SSF75005">
    <property type="entry name" value="Arabinanase/levansucrase/invertase"/>
    <property type="match status" value="1"/>
</dbReference>
<comment type="similarity">
    <text evidence="1 4">Belongs to the glycosyl hydrolase 32 family.</text>
</comment>
<dbReference type="OrthoDB" id="9776657at2"/>
<dbReference type="RefSeq" id="WP_133206302.1">
    <property type="nucleotide sequence ID" value="NZ_SMRU01000032.1"/>
</dbReference>
<feature type="domain" description="Glycosyl hydrolase family 32 N-terminal" evidence="5">
    <location>
        <begin position="18"/>
        <end position="333"/>
    </location>
</feature>
<keyword evidence="8" id="KW-1185">Reference proteome</keyword>
<dbReference type="Proteomes" id="UP000295511">
    <property type="component" value="Unassembled WGS sequence"/>
</dbReference>
<dbReference type="Pfam" id="PF00251">
    <property type="entry name" value="Glyco_hydro_32N"/>
    <property type="match status" value="1"/>
</dbReference>
<dbReference type="InterPro" id="IPR013189">
    <property type="entry name" value="Glyco_hydro_32_C"/>
</dbReference>
<dbReference type="Gene3D" id="2.60.120.560">
    <property type="entry name" value="Exo-inulinase, domain 1"/>
    <property type="match status" value="1"/>
</dbReference>
<evidence type="ECO:0000313" key="8">
    <source>
        <dbReference type="Proteomes" id="UP000295511"/>
    </source>
</evidence>
<dbReference type="InterPro" id="IPR013148">
    <property type="entry name" value="Glyco_hydro_32_N"/>
</dbReference>
<dbReference type="GO" id="GO:0005737">
    <property type="term" value="C:cytoplasm"/>
    <property type="evidence" value="ECO:0007669"/>
    <property type="project" value="TreeGrafter"/>
</dbReference>
<dbReference type="InterPro" id="IPR001362">
    <property type="entry name" value="Glyco_hydro_32"/>
</dbReference>
<dbReference type="EMBL" id="SMRU01000032">
    <property type="protein sequence ID" value="TDF91195.1"/>
    <property type="molecule type" value="Genomic_DNA"/>
</dbReference>
<evidence type="ECO:0000313" key="7">
    <source>
        <dbReference type="EMBL" id="TDF91195.1"/>
    </source>
</evidence>
<keyword evidence="3 4" id="KW-0326">Glycosidase</keyword>
<name>A0A4R5K9D2_9MICC</name>